<dbReference type="Proteomes" id="UP000270697">
    <property type="component" value="Unassembled WGS sequence"/>
</dbReference>
<name>A0A1I5FIY8_9PSEU</name>
<protein>
    <submittedName>
        <fullName evidence="2">Uncharacterized protein</fullName>
    </submittedName>
</protein>
<evidence type="ECO:0000313" key="2">
    <source>
        <dbReference type="EMBL" id="SFO23579.1"/>
    </source>
</evidence>
<dbReference type="EMBL" id="FOUP01000011">
    <property type="protein sequence ID" value="SFO23579.1"/>
    <property type="molecule type" value="Genomic_DNA"/>
</dbReference>
<gene>
    <name evidence="1" type="ORF">ATL45_0418</name>
    <name evidence="2" type="ORF">SAMN05421805_11190</name>
</gene>
<reference evidence="1 4" key="2">
    <citation type="submission" date="2018-10" db="EMBL/GenBank/DDBJ databases">
        <title>Sequencing the genomes of 1000 actinobacteria strains.</title>
        <authorList>
            <person name="Klenk H.-P."/>
        </authorList>
    </citation>
    <scope>NUCLEOTIDE SEQUENCE [LARGE SCALE GENOMIC DNA]</scope>
    <source>
        <strain evidence="1 4">DSM 45119</strain>
    </source>
</reference>
<dbReference type="STRING" id="455193.SAMN05421805_11190"/>
<proteinExistence type="predicted"/>
<organism evidence="2 3">
    <name type="scientific">Saccharopolyspora antimicrobica</name>
    <dbReference type="NCBI Taxonomy" id="455193"/>
    <lineage>
        <taxon>Bacteria</taxon>
        <taxon>Bacillati</taxon>
        <taxon>Actinomycetota</taxon>
        <taxon>Actinomycetes</taxon>
        <taxon>Pseudonocardiales</taxon>
        <taxon>Pseudonocardiaceae</taxon>
        <taxon>Saccharopolyspora</taxon>
    </lineage>
</organism>
<dbReference type="Proteomes" id="UP000199398">
    <property type="component" value="Unassembled WGS sequence"/>
</dbReference>
<evidence type="ECO:0000313" key="4">
    <source>
        <dbReference type="Proteomes" id="UP000270697"/>
    </source>
</evidence>
<sequence length="684" mass="74454">MGDSDETRLRQLVAEALEVRSAPGKPPVLSLWGASGTELPEALETLYKRWGPIVPAAHVTRAQLHGDSMLEVLLRLTEQLSRSARWRSAPRFPRFALGVLASQGKLESSLPDARRDEMINRTLGGKLGGGRALVNWLNQTGTALAEAFGVPSTAAAWVGTATGSAAGYLHRALLLRGKPLHWYRNEITRTNVGTGVDGLIELAHKAALHPDNKDAVAPILCQAVLADLAAWQQTRPSVFKRSRRCLIVFDRTPPEQTPYRVQGNGVQQVIREFAELRTTDSGPRTSPALLVEGGPLRPVIPGQAASLWRPKLIANSRYQGWDPARGDGWKLRYPLVWRPAVNIRATSRQQEGSFTTQVALSRKLPANSSADLRPLVTTIRRLTGDHPGATAVLMDAIAAHAHEHGGQLPDPRGLCELTTADRRFDEWVIELATARWPAAICPGVIRFALLRTLTDECTDQVYAPLRNNDTAASAADANGTGAGVGSDLAQFLSRDAWVEYDPDDPAAPPVIHPLLRRAVAHQVGARAFRHVVWETWHTQVAVAMQKSDPVTSLYHKLAAGKVADVVDALEAWLCESTLGAKDWLGRLEAITQAPLARVTTSQPVVEHHHELVSSAGAVDEPVLARLVLAMQLHNDPLGDPHHNMCAVIAHGLAALGDKYGPAGTFHDHATIYQDCHTRWRNFGE</sequence>
<dbReference type="OrthoDB" id="3512096at2"/>
<reference evidence="2 3" key="1">
    <citation type="submission" date="2016-10" db="EMBL/GenBank/DDBJ databases">
        <authorList>
            <person name="de Groot N.N."/>
        </authorList>
    </citation>
    <scope>NUCLEOTIDE SEQUENCE [LARGE SCALE GENOMIC DNA]</scope>
    <source>
        <strain evidence="2 3">CPCC 201259</strain>
    </source>
</reference>
<dbReference type="EMBL" id="RBXX01000002">
    <property type="protein sequence ID" value="RKT82175.1"/>
    <property type="molecule type" value="Genomic_DNA"/>
</dbReference>
<evidence type="ECO:0000313" key="3">
    <source>
        <dbReference type="Proteomes" id="UP000199398"/>
    </source>
</evidence>
<evidence type="ECO:0000313" key="1">
    <source>
        <dbReference type="EMBL" id="RKT82175.1"/>
    </source>
</evidence>
<dbReference type="RefSeq" id="WP_093156163.1">
    <property type="nucleotide sequence ID" value="NZ_FOUP01000011.1"/>
</dbReference>
<keyword evidence="4" id="KW-1185">Reference proteome</keyword>
<dbReference type="AlphaFoldDB" id="A0A1I5FIY8"/>
<accession>A0A1I5FIY8</accession>